<dbReference type="Proteomes" id="UP000248555">
    <property type="component" value="Unassembled WGS sequence"/>
</dbReference>
<proteinExistence type="predicted"/>
<reference evidence="2 3" key="1">
    <citation type="submission" date="2018-06" db="EMBL/GenBank/DDBJ databases">
        <title>Genomic Encyclopedia of Type Strains, Phase III (KMG-III): the genomes of soil and plant-associated and newly described type strains.</title>
        <authorList>
            <person name="Whitman W."/>
        </authorList>
    </citation>
    <scope>NUCLEOTIDE SEQUENCE [LARGE SCALE GENOMIC DNA]</scope>
    <source>
        <strain evidence="2 3">CGMCC 1.8979</strain>
    </source>
</reference>
<keyword evidence="1" id="KW-0812">Transmembrane</keyword>
<protein>
    <submittedName>
        <fullName evidence="2">Uncharacterized protein</fullName>
    </submittedName>
</protein>
<accession>A0A327YC42</accession>
<evidence type="ECO:0000256" key="1">
    <source>
        <dbReference type="SAM" id="Phobius"/>
    </source>
</evidence>
<keyword evidence="3" id="KW-1185">Reference proteome</keyword>
<keyword evidence="1" id="KW-1133">Transmembrane helix</keyword>
<organism evidence="2 3">
    <name type="scientific">Paranoxybacillus vitaminiphilus</name>
    <dbReference type="NCBI Taxonomy" id="581036"/>
    <lineage>
        <taxon>Bacteria</taxon>
        <taxon>Bacillati</taxon>
        <taxon>Bacillota</taxon>
        <taxon>Bacilli</taxon>
        <taxon>Bacillales</taxon>
        <taxon>Anoxybacillaceae</taxon>
        <taxon>Paranoxybacillus</taxon>
    </lineage>
</organism>
<evidence type="ECO:0000313" key="2">
    <source>
        <dbReference type="EMBL" id="RAK18660.1"/>
    </source>
</evidence>
<evidence type="ECO:0000313" key="3">
    <source>
        <dbReference type="Proteomes" id="UP000248555"/>
    </source>
</evidence>
<dbReference type="AlphaFoldDB" id="A0A327YC42"/>
<gene>
    <name evidence="2" type="ORF">B0I26_10981</name>
</gene>
<sequence>MADLTLISQYISNIMSIVLWGLTLGLLGQPRILTRSETID</sequence>
<keyword evidence="1" id="KW-0472">Membrane</keyword>
<name>A0A327YC42_9BACL</name>
<feature type="transmembrane region" description="Helical" evidence="1">
    <location>
        <begin position="6"/>
        <end position="27"/>
    </location>
</feature>
<dbReference type="EMBL" id="QLMH01000009">
    <property type="protein sequence ID" value="RAK18660.1"/>
    <property type="molecule type" value="Genomic_DNA"/>
</dbReference>
<comment type="caution">
    <text evidence="2">The sequence shown here is derived from an EMBL/GenBank/DDBJ whole genome shotgun (WGS) entry which is preliminary data.</text>
</comment>